<evidence type="ECO:0000313" key="1">
    <source>
        <dbReference type="EMBL" id="VEL08593.1"/>
    </source>
</evidence>
<proteinExistence type="predicted"/>
<keyword evidence="2" id="KW-1185">Reference proteome</keyword>
<comment type="caution">
    <text evidence="1">The sequence shown here is derived from an EMBL/GenBank/DDBJ whole genome shotgun (WGS) entry which is preliminary data.</text>
</comment>
<reference evidence="1" key="1">
    <citation type="submission" date="2018-11" db="EMBL/GenBank/DDBJ databases">
        <authorList>
            <consortium name="Pathogen Informatics"/>
        </authorList>
    </citation>
    <scope>NUCLEOTIDE SEQUENCE</scope>
</reference>
<gene>
    <name evidence="1" type="ORF">PXEA_LOCUS2033</name>
</gene>
<protein>
    <submittedName>
        <fullName evidence="1">Uncharacterized protein</fullName>
    </submittedName>
</protein>
<name>A0A448WCT1_9PLAT</name>
<dbReference type="EMBL" id="CAAALY010004330">
    <property type="protein sequence ID" value="VEL08593.1"/>
    <property type="molecule type" value="Genomic_DNA"/>
</dbReference>
<organism evidence="1 2">
    <name type="scientific">Protopolystoma xenopodis</name>
    <dbReference type="NCBI Taxonomy" id="117903"/>
    <lineage>
        <taxon>Eukaryota</taxon>
        <taxon>Metazoa</taxon>
        <taxon>Spiralia</taxon>
        <taxon>Lophotrochozoa</taxon>
        <taxon>Platyhelminthes</taxon>
        <taxon>Monogenea</taxon>
        <taxon>Polyopisthocotylea</taxon>
        <taxon>Polystomatidea</taxon>
        <taxon>Polystomatidae</taxon>
        <taxon>Protopolystoma</taxon>
    </lineage>
</organism>
<sequence length="68" mass="7755">MWAGVYSSHTHTHTRKPQPEKKLFAETRYYTPTYPAYSDVVQCGVSLGVLWEGPMTTDCLDFDDLRGV</sequence>
<accession>A0A448WCT1</accession>
<dbReference type="Proteomes" id="UP000784294">
    <property type="component" value="Unassembled WGS sequence"/>
</dbReference>
<evidence type="ECO:0000313" key="2">
    <source>
        <dbReference type="Proteomes" id="UP000784294"/>
    </source>
</evidence>
<dbReference type="AlphaFoldDB" id="A0A448WCT1"/>